<reference evidence="1 2" key="1">
    <citation type="journal article" date="2012" name="J. Bacteriol.">
        <title>Whole-Genome Sequences of Borrelia bissettii, Borrelia valaisiana, and Borrelia spielmanii.</title>
        <authorList>
            <person name="Schutzer S.E."/>
            <person name="Fraser-Liggett C.M."/>
            <person name="Qiu W.G."/>
            <person name="Kraiczy P."/>
            <person name="Mongodin E.F."/>
            <person name="Dunn J.J."/>
            <person name="Luft B.J."/>
            <person name="Casjens S.R."/>
        </authorList>
    </citation>
    <scope>NUCLEOTIDE SEQUENCE [LARGE SCALE GENOMIC DNA]</scope>
    <source>
        <strain evidence="1 2">A14S</strain>
        <plasmid evidence="1 2">A14S_lp36</plasmid>
    </source>
</reference>
<dbReference type="HOGENOM" id="CLU_3325272_0_0_12"/>
<accession>C0RBR8</accession>
<gene>
    <name evidence="1" type="ORF">BSPA14S_K0008</name>
</gene>
<geneLocation type="plasmid" evidence="1 2">
    <name>A14S_lp36</name>
</geneLocation>
<protein>
    <submittedName>
        <fullName evidence="1">Uncharacterized protein</fullName>
    </submittedName>
</protein>
<keyword evidence="1" id="KW-0614">Plasmid</keyword>
<organism evidence="1 2">
    <name type="scientific">Borreliella spielmanii A14S</name>
    <dbReference type="NCBI Taxonomy" id="498742"/>
    <lineage>
        <taxon>Bacteria</taxon>
        <taxon>Pseudomonadati</taxon>
        <taxon>Spirochaetota</taxon>
        <taxon>Spirochaetia</taxon>
        <taxon>Spirochaetales</taxon>
        <taxon>Borreliaceae</taxon>
        <taxon>Borreliella</taxon>
    </lineage>
</organism>
<proteinExistence type="predicted"/>
<dbReference type="AlphaFoldDB" id="C0RBR8"/>
<dbReference type="EMBL" id="CP001466">
    <property type="protein sequence ID" value="ACN53191.1"/>
    <property type="molecule type" value="Genomic_DNA"/>
</dbReference>
<evidence type="ECO:0000313" key="2">
    <source>
        <dbReference type="Proteomes" id="UP000003481"/>
    </source>
</evidence>
<dbReference type="Proteomes" id="UP000003481">
    <property type="component" value="Plasmid A14S_lp36"/>
</dbReference>
<sequence>MYEIEFDPEMVYEALVGLKSESIVKSISLLTMVFSNLP</sequence>
<evidence type="ECO:0000313" key="1">
    <source>
        <dbReference type="EMBL" id="ACN53191.1"/>
    </source>
</evidence>
<name>C0RBR8_9SPIR</name>